<keyword evidence="1" id="KW-1133">Transmembrane helix</keyword>
<feature type="transmembrane region" description="Helical" evidence="1">
    <location>
        <begin position="113"/>
        <end position="131"/>
    </location>
</feature>
<dbReference type="STRING" id="1298598.JCM21714_2522"/>
<evidence type="ECO:0000313" key="3">
    <source>
        <dbReference type="Proteomes" id="UP000019102"/>
    </source>
</evidence>
<dbReference type="InterPro" id="IPR006938">
    <property type="entry name" value="DUF624"/>
</dbReference>
<gene>
    <name evidence="2" type="ORF">JCM21714_2522</name>
</gene>
<dbReference type="EMBL" id="BAVS01000012">
    <property type="protein sequence ID" value="GAE93438.1"/>
    <property type="molecule type" value="Genomic_DNA"/>
</dbReference>
<proteinExistence type="predicted"/>
<name>W4VKV3_9BACI</name>
<dbReference type="Pfam" id="PF04854">
    <property type="entry name" value="DUF624"/>
    <property type="match status" value="1"/>
</dbReference>
<keyword evidence="1" id="KW-0812">Transmembrane</keyword>
<organism evidence="2 3">
    <name type="scientific">Gracilibacillus boraciitolerans JCM 21714</name>
    <dbReference type="NCBI Taxonomy" id="1298598"/>
    <lineage>
        <taxon>Bacteria</taxon>
        <taxon>Bacillati</taxon>
        <taxon>Bacillota</taxon>
        <taxon>Bacilli</taxon>
        <taxon>Bacillales</taxon>
        <taxon>Bacillaceae</taxon>
        <taxon>Gracilibacillus</taxon>
    </lineage>
</organism>
<feature type="transmembrane region" description="Helical" evidence="1">
    <location>
        <begin position="152"/>
        <end position="173"/>
    </location>
</feature>
<reference evidence="2 3" key="1">
    <citation type="journal article" date="2014" name="Genome Announc.">
        <title>Draft Genome Sequence of the Boron-Tolerant and Moderately Halotolerant Bacterium Gracilibacillus boraciitolerans JCM 21714T.</title>
        <authorList>
            <person name="Ahmed I."/>
            <person name="Oshima K."/>
            <person name="Suda W."/>
            <person name="Kitamura K."/>
            <person name="Iida T."/>
            <person name="Ohmori Y."/>
            <person name="Fujiwara T."/>
            <person name="Hattori M."/>
            <person name="Ohkuma M."/>
        </authorList>
    </citation>
    <scope>NUCLEOTIDE SEQUENCE [LARGE SCALE GENOMIC DNA]</scope>
    <source>
        <strain evidence="2 3">JCM 21714</strain>
    </source>
</reference>
<accession>W4VKV3</accession>
<evidence type="ECO:0000313" key="2">
    <source>
        <dbReference type="EMBL" id="GAE93438.1"/>
    </source>
</evidence>
<dbReference type="Proteomes" id="UP000019102">
    <property type="component" value="Unassembled WGS sequence"/>
</dbReference>
<sequence>MNLLETTGMERIYYLADSILRLVYVNVLFILFTLLGLVVFGFFPALTATFYIVRKWLTGNSDIPITKNFWWFYKKELIRSNGMGWLLTLAGFLLYINLTIAEVINHPIIQLSYYPILSVMIFFLCFCLYVFPIYVQGHMSILRTMRTAFTSLLYSPLKTIIMAAAVLITFIILNYIPGLIPICGISTLALIITMGQGGDRLFVPRERRIKE</sequence>
<dbReference type="AlphaFoldDB" id="W4VKV3"/>
<keyword evidence="3" id="KW-1185">Reference proteome</keyword>
<dbReference type="eggNOG" id="COG5578">
    <property type="taxonomic scope" value="Bacteria"/>
</dbReference>
<protein>
    <submittedName>
        <fullName evidence="2">YTEU protein</fullName>
    </submittedName>
</protein>
<evidence type="ECO:0000256" key="1">
    <source>
        <dbReference type="SAM" id="Phobius"/>
    </source>
</evidence>
<comment type="caution">
    <text evidence="2">The sequence shown here is derived from an EMBL/GenBank/DDBJ whole genome shotgun (WGS) entry which is preliminary data.</text>
</comment>
<feature type="transmembrane region" description="Helical" evidence="1">
    <location>
        <begin position="23"/>
        <end position="53"/>
    </location>
</feature>
<feature type="transmembrane region" description="Helical" evidence="1">
    <location>
        <begin position="179"/>
        <end position="198"/>
    </location>
</feature>
<keyword evidence="1" id="KW-0472">Membrane</keyword>
<feature type="transmembrane region" description="Helical" evidence="1">
    <location>
        <begin position="83"/>
        <end position="101"/>
    </location>
</feature>